<name>A0A9D4AG36_9ROSI</name>
<dbReference type="PANTHER" id="PTHR23272">
    <property type="entry name" value="BED FINGER-RELATED"/>
    <property type="match status" value="1"/>
</dbReference>
<accession>A0A9D4AG36</accession>
<reference evidence="2 3" key="1">
    <citation type="journal article" date="2021" name="Plant Biotechnol. J.">
        <title>Multi-omics assisted identification of the key and species-specific regulatory components of drought-tolerant mechanisms in Gossypium stocksii.</title>
        <authorList>
            <person name="Yu D."/>
            <person name="Ke L."/>
            <person name="Zhang D."/>
            <person name="Wu Y."/>
            <person name="Sun Y."/>
            <person name="Mei J."/>
            <person name="Sun J."/>
            <person name="Sun Y."/>
        </authorList>
    </citation>
    <scope>NUCLEOTIDE SEQUENCE [LARGE SCALE GENOMIC DNA]</scope>
    <source>
        <strain evidence="3">cv. E1</strain>
        <tissue evidence="2">Leaf</tissue>
    </source>
</reference>
<evidence type="ECO:0000313" key="3">
    <source>
        <dbReference type="Proteomes" id="UP000828251"/>
    </source>
</evidence>
<evidence type="ECO:0000313" key="2">
    <source>
        <dbReference type="EMBL" id="KAH1114613.1"/>
    </source>
</evidence>
<proteinExistence type="predicted"/>
<keyword evidence="3" id="KW-1185">Reference proteome</keyword>
<dbReference type="AlphaFoldDB" id="A0A9D4AG36"/>
<comment type="caution">
    <text evidence="2">The sequence shown here is derived from an EMBL/GenBank/DDBJ whole genome shotgun (WGS) entry which is preliminary data.</text>
</comment>
<dbReference type="Pfam" id="PF05699">
    <property type="entry name" value="Dimer_Tnp_hAT"/>
    <property type="match status" value="1"/>
</dbReference>
<dbReference type="PANTHER" id="PTHR23272:SF177">
    <property type="entry name" value="ZINC FINGER BED DOMAIN-CONTAINING PROTEIN RICESLEEPER 1-LIKE"/>
    <property type="match status" value="1"/>
</dbReference>
<dbReference type="InterPro" id="IPR008906">
    <property type="entry name" value="HATC_C_dom"/>
</dbReference>
<feature type="domain" description="HAT C-terminal dimerisation" evidence="1">
    <location>
        <begin position="55"/>
        <end position="95"/>
    </location>
</feature>
<organism evidence="2 3">
    <name type="scientific">Gossypium stocksii</name>
    <dbReference type="NCBI Taxonomy" id="47602"/>
    <lineage>
        <taxon>Eukaryota</taxon>
        <taxon>Viridiplantae</taxon>
        <taxon>Streptophyta</taxon>
        <taxon>Embryophyta</taxon>
        <taxon>Tracheophyta</taxon>
        <taxon>Spermatophyta</taxon>
        <taxon>Magnoliopsida</taxon>
        <taxon>eudicotyledons</taxon>
        <taxon>Gunneridae</taxon>
        <taxon>Pentapetalae</taxon>
        <taxon>rosids</taxon>
        <taxon>malvids</taxon>
        <taxon>Malvales</taxon>
        <taxon>Malvaceae</taxon>
        <taxon>Malvoideae</taxon>
        <taxon>Gossypium</taxon>
    </lineage>
</organism>
<sequence length="172" mass="19810">MLVYLTVIFDLRCKMNFLDFGVNFLFPHVANDIMKMIDKELHYLFNEYSSNAEIIQLFEVSSKGAFSTGGCVFDSFRSSLTPLMVNVLVCTQDWLWKSNDSINFEDYVNELQTMKDGQLDFNLIGFFNSLPNWANSCMPNDPHLHNRPPSYAFGVTDIEQRPITIEHNNSNS</sequence>
<gene>
    <name evidence="2" type="ORF">J1N35_007991</name>
</gene>
<dbReference type="Proteomes" id="UP000828251">
    <property type="component" value="Unassembled WGS sequence"/>
</dbReference>
<protein>
    <recommendedName>
        <fullName evidence="1">HAT C-terminal dimerisation domain-containing protein</fullName>
    </recommendedName>
</protein>
<evidence type="ECO:0000259" key="1">
    <source>
        <dbReference type="Pfam" id="PF05699"/>
    </source>
</evidence>
<dbReference type="GO" id="GO:0046983">
    <property type="term" value="F:protein dimerization activity"/>
    <property type="evidence" value="ECO:0007669"/>
    <property type="project" value="InterPro"/>
</dbReference>
<dbReference type="OrthoDB" id="1002020at2759"/>
<dbReference type="EMBL" id="JAIQCV010000003">
    <property type="protein sequence ID" value="KAH1114613.1"/>
    <property type="molecule type" value="Genomic_DNA"/>
</dbReference>